<evidence type="ECO:0000313" key="2">
    <source>
        <dbReference type="EMBL" id="MBB5431812.1"/>
    </source>
</evidence>
<feature type="domain" description="Zinc finger CGNR" evidence="1">
    <location>
        <begin position="144"/>
        <end position="183"/>
    </location>
</feature>
<dbReference type="AlphaFoldDB" id="A0A7W8QJW5"/>
<accession>A0A7W8QJW5</accession>
<dbReference type="Proteomes" id="UP000572635">
    <property type="component" value="Unassembled WGS sequence"/>
</dbReference>
<dbReference type="SUPFAM" id="SSF160904">
    <property type="entry name" value="Jann2411-like"/>
    <property type="match status" value="1"/>
</dbReference>
<dbReference type="Pfam" id="PF11706">
    <property type="entry name" value="zf-CGNR"/>
    <property type="match status" value="1"/>
</dbReference>
<evidence type="ECO:0000313" key="3">
    <source>
        <dbReference type="Proteomes" id="UP000572635"/>
    </source>
</evidence>
<dbReference type="PANTHER" id="PTHR35525:SF3">
    <property type="entry name" value="BLL6575 PROTEIN"/>
    <property type="match status" value="1"/>
</dbReference>
<name>A0A7W8QJW5_9ACTN</name>
<gene>
    <name evidence="2" type="ORF">HDA36_001896</name>
</gene>
<keyword evidence="3" id="KW-1185">Reference proteome</keyword>
<dbReference type="InterPro" id="IPR010852">
    <property type="entry name" value="ABATE"/>
</dbReference>
<sequence length="184" mass="19471">MPDGVTGLLAGRSVRAVAERTADLVNLLTAADEPPLEAVAGVLRAHGEADPLDLVPADVPAMAGAARRLRTALLADDLAEASARVNALLAEAAHPPRLTDHRGTTHWHLHIDARDDAPWADWLLTSGALAIAQLIADRQRLPGGRCAAPGCLRVFLASGAAPRRYCSSRCATRTRVAAHRRRKG</sequence>
<dbReference type="RefSeq" id="WP_184391467.1">
    <property type="nucleotide sequence ID" value="NZ_BAAAJD010000013.1"/>
</dbReference>
<dbReference type="InterPro" id="IPR023286">
    <property type="entry name" value="ABATE_dom_sf"/>
</dbReference>
<dbReference type="InterPro" id="IPR021005">
    <property type="entry name" value="Znf_CGNR"/>
</dbReference>
<proteinExistence type="predicted"/>
<dbReference type="Gene3D" id="1.10.3300.10">
    <property type="entry name" value="Jann2411-like domain"/>
    <property type="match status" value="1"/>
</dbReference>
<dbReference type="EMBL" id="JACHDB010000001">
    <property type="protein sequence ID" value="MBB5431812.1"/>
    <property type="molecule type" value="Genomic_DNA"/>
</dbReference>
<dbReference type="PANTHER" id="PTHR35525">
    <property type="entry name" value="BLL6575 PROTEIN"/>
    <property type="match status" value="1"/>
</dbReference>
<evidence type="ECO:0000259" key="1">
    <source>
        <dbReference type="Pfam" id="PF11706"/>
    </source>
</evidence>
<organism evidence="2 3">
    <name type="scientific">Nocardiopsis composta</name>
    <dbReference type="NCBI Taxonomy" id="157465"/>
    <lineage>
        <taxon>Bacteria</taxon>
        <taxon>Bacillati</taxon>
        <taxon>Actinomycetota</taxon>
        <taxon>Actinomycetes</taxon>
        <taxon>Streptosporangiales</taxon>
        <taxon>Nocardiopsidaceae</taxon>
        <taxon>Nocardiopsis</taxon>
    </lineage>
</organism>
<reference evidence="2 3" key="1">
    <citation type="submission" date="2020-08" db="EMBL/GenBank/DDBJ databases">
        <title>Sequencing the genomes of 1000 actinobacteria strains.</title>
        <authorList>
            <person name="Klenk H.-P."/>
        </authorList>
    </citation>
    <scope>NUCLEOTIDE SEQUENCE [LARGE SCALE GENOMIC DNA]</scope>
    <source>
        <strain evidence="2 3">DSM 44551</strain>
    </source>
</reference>
<comment type="caution">
    <text evidence="2">The sequence shown here is derived from an EMBL/GenBank/DDBJ whole genome shotgun (WGS) entry which is preliminary data.</text>
</comment>
<protein>
    <recommendedName>
        <fullName evidence="1">Zinc finger CGNR domain-containing protein</fullName>
    </recommendedName>
</protein>